<protein>
    <submittedName>
        <fullName evidence="1">Uncharacterized protein</fullName>
    </submittedName>
</protein>
<dbReference type="RefSeq" id="WP_012683753.1">
    <property type="nucleotide sequence ID" value="NC_012489.1"/>
</dbReference>
<name>C1AAQ0_GEMAT</name>
<dbReference type="EMBL" id="AP009153">
    <property type="protein sequence ID" value="BAH39306.1"/>
    <property type="molecule type" value="Genomic_DNA"/>
</dbReference>
<evidence type="ECO:0000313" key="2">
    <source>
        <dbReference type="Proteomes" id="UP000002209"/>
    </source>
</evidence>
<reference evidence="2" key="1">
    <citation type="submission" date="2006-03" db="EMBL/GenBank/DDBJ databases">
        <title>Complete genome sequence of Gemmatimonas aurantiaca T-27 that represents a novel phylum Gemmatimonadetes.</title>
        <authorList>
            <person name="Takasaki K."/>
            <person name="Ichikawa N."/>
            <person name="Miura H."/>
            <person name="Matsushita S."/>
            <person name="Watanabe Y."/>
            <person name="Oguchi A."/>
            <person name="Ankai A."/>
            <person name="Yashiro I."/>
            <person name="Takahashi M."/>
            <person name="Terui Y."/>
            <person name="Fukui S."/>
            <person name="Yokoyama H."/>
            <person name="Tanikawa S."/>
            <person name="Hanada S."/>
            <person name="Kamagata Y."/>
            <person name="Fujita N."/>
        </authorList>
    </citation>
    <scope>NUCLEOTIDE SEQUENCE [LARGE SCALE GENOMIC DNA]</scope>
    <source>
        <strain evidence="2">T-27 / DSM 14586 / JCM 11422 / NBRC 100505</strain>
    </source>
</reference>
<dbReference type="KEGG" id="gau:GAU_2264"/>
<dbReference type="Proteomes" id="UP000002209">
    <property type="component" value="Chromosome"/>
</dbReference>
<sequence>MARLPDGYTIEPITGRLVPITSRSISRRRFMGRLSFVEQVALNVMRANVVGDPELAAALQTLADLRDLSQSINLDDDDTIAGAQFSVQCLTALPPEHPAHITPEDAPSRIAAWLADYPQPGEPTT</sequence>
<gene>
    <name evidence="1" type="ordered locus">GAU_2264</name>
</gene>
<accession>C1AAQ0</accession>
<keyword evidence="2" id="KW-1185">Reference proteome</keyword>
<dbReference type="HOGENOM" id="CLU_1989432_0_0_0"/>
<proteinExistence type="predicted"/>
<dbReference type="STRING" id="379066.GAU_2264"/>
<organism evidence="1 2">
    <name type="scientific">Gemmatimonas aurantiaca (strain DSM 14586 / JCM 11422 / NBRC 100505 / T-27)</name>
    <dbReference type="NCBI Taxonomy" id="379066"/>
    <lineage>
        <taxon>Bacteria</taxon>
        <taxon>Pseudomonadati</taxon>
        <taxon>Gemmatimonadota</taxon>
        <taxon>Gemmatimonadia</taxon>
        <taxon>Gemmatimonadales</taxon>
        <taxon>Gemmatimonadaceae</taxon>
        <taxon>Gemmatimonas</taxon>
    </lineage>
</organism>
<evidence type="ECO:0000313" key="1">
    <source>
        <dbReference type="EMBL" id="BAH39306.1"/>
    </source>
</evidence>
<dbReference type="AlphaFoldDB" id="C1AAQ0"/>